<dbReference type="AlphaFoldDB" id="G8R4S2"/>
<evidence type="ECO:0008006" key="3">
    <source>
        <dbReference type="Google" id="ProtNLM"/>
    </source>
</evidence>
<dbReference type="STRING" id="926562.Oweho_2222"/>
<evidence type="ECO:0000313" key="1">
    <source>
        <dbReference type="EMBL" id="AEV33196.1"/>
    </source>
</evidence>
<name>G8R4S2_OWEHD</name>
<dbReference type="Proteomes" id="UP000005631">
    <property type="component" value="Chromosome"/>
</dbReference>
<dbReference type="EMBL" id="CP003156">
    <property type="protein sequence ID" value="AEV33196.1"/>
    <property type="molecule type" value="Genomic_DNA"/>
</dbReference>
<reference evidence="1 2" key="1">
    <citation type="journal article" date="2012" name="Stand. Genomic Sci.">
        <title>Genome sequence of the orange-pigmented seawater bacterium Owenweeksia hongkongensis type strain (UST20020801(T)).</title>
        <authorList>
            <person name="Riedel T."/>
            <person name="Held B."/>
            <person name="Nolan M."/>
            <person name="Lucas S."/>
            <person name="Lapidus A."/>
            <person name="Tice H."/>
            <person name="Del Rio T.G."/>
            <person name="Cheng J.F."/>
            <person name="Han C."/>
            <person name="Tapia R."/>
            <person name="Goodwin L.A."/>
            <person name="Pitluck S."/>
            <person name="Liolios K."/>
            <person name="Mavromatis K."/>
            <person name="Pagani I."/>
            <person name="Ivanova N."/>
            <person name="Mikhailova N."/>
            <person name="Pati A."/>
            <person name="Chen A."/>
            <person name="Palaniappan K."/>
            <person name="Rohde M."/>
            <person name="Tindall B.J."/>
            <person name="Detter J.C."/>
            <person name="Goker M."/>
            <person name="Woyke T."/>
            <person name="Bristow J."/>
            <person name="Eisen J.A."/>
            <person name="Markowitz V."/>
            <person name="Hugenholtz P."/>
            <person name="Klenk H.P."/>
            <person name="Kyrpides N.C."/>
        </authorList>
    </citation>
    <scope>NUCLEOTIDE SEQUENCE</scope>
    <source>
        <strain evidence="2">DSM 17368 / JCM 12287 / NRRL B-23963</strain>
    </source>
</reference>
<gene>
    <name evidence="1" type="ordered locus">Oweho_2222</name>
</gene>
<evidence type="ECO:0000313" key="2">
    <source>
        <dbReference type="Proteomes" id="UP000005631"/>
    </source>
</evidence>
<organism evidence="1 2">
    <name type="scientific">Owenweeksia hongkongensis (strain DSM 17368 / CIP 108786 / JCM 12287 / NRRL B-23963 / UST20020801)</name>
    <dbReference type="NCBI Taxonomy" id="926562"/>
    <lineage>
        <taxon>Bacteria</taxon>
        <taxon>Pseudomonadati</taxon>
        <taxon>Bacteroidota</taxon>
        <taxon>Flavobacteriia</taxon>
        <taxon>Flavobacteriales</taxon>
        <taxon>Owenweeksiaceae</taxon>
        <taxon>Owenweeksia</taxon>
    </lineage>
</organism>
<sequence length="154" mass="17333">MKKLMLLGTMLVLALSSCQKDKDQVKSKNSVNAVSTADLVVPKDFDWKTTRLTTLRIEGSDAMFTGKRPIVIKTEDDRLILSRHVGMNEDVDIQFELPIAYKQIKVEYGAITKLVDVNNGMASFDFVPAANEERIMDDSENPQPEVELIKVDEE</sequence>
<accession>G8R4S2</accession>
<dbReference type="KEGG" id="oho:Oweho_2222"/>
<keyword evidence="2" id="KW-1185">Reference proteome</keyword>
<proteinExistence type="predicted"/>
<protein>
    <recommendedName>
        <fullName evidence="3">Lipoprotein</fullName>
    </recommendedName>
</protein>
<dbReference type="HOGENOM" id="CLU_1702502_0_0_10"/>
<dbReference type="RefSeq" id="WP_014202545.1">
    <property type="nucleotide sequence ID" value="NC_016599.1"/>
</dbReference>
<dbReference type="eggNOG" id="ENOG502ZUYR">
    <property type="taxonomic scope" value="Bacteria"/>
</dbReference>
<dbReference type="PROSITE" id="PS51257">
    <property type="entry name" value="PROKAR_LIPOPROTEIN"/>
    <property type="match status" value="1"/>
</dbReference>